<gene>
    <name evidence="2" type="ORF">GALL_268000</name>
</gene>
<evidence type="ECO:0000256" key="1">
    <source>
        <dbReference type="SAM" id="MobiDB-lite"/>
    </source>
</evidence>
<reference evidence="2" key="1">
    <citation type="submission" date="2016-10" db="EMBL/GenBank/DDBJ databases">
        <title>Sequence of Gallionella enrichment culture.</title>
        <authorList>
            <person name="Poehlein A."/>
            <person name="Muehling M."/>
            <person name="Daniel R."/>
        </authorList>
    </citation>
    <scope>NUCLEOTIDE SEQUENCE</scope>
</reference>
<comment type="caution">
    <text evidence="2">The sequence shown here is derived from an EMBL/GenBank/DDBJ whole genome shotgun (WGS) entry which is preliminary data.</text>
</comment>
<evidence type="ECO:0008006" key="3">
    <source>
        <dbReference type="Google" id="ProtNLM"/>
    </source>
</evidence>
<feature type="compositionally biased region" description="Low complexity" evidence="1">
    <location>
        <begin position="41"/>
        <end position="61"/>
    </location>
</feature>
<organism evidence="2">
    <name type="scientific">mine drainage metagenome</name>
    <dbReference type="NCBI Taxonomy" id="410659"/>
    <lineage>
        <taxon>unclassified sequences</taxon>
        <taxon>metagenomes</taxon>
        <taxon>ecological metagenomes</taxon>
    </lineage>
</organism>
<accession>A0A1J5RP40</accession>
<name>A0A1J5RP40_9ZZZZ</name>
<dbReference type="EMBL" id="MLJW01000264">
    <property type="protein sequence ID" value="OIQ91267.1"/>
    <property type="molecule type" value="Genomic_DNA"/>
</dbReference>
<sequence>MSVKRFLPLLLLGTLAASLEGCGIVGGIAYAVKSGETAAEAANQRQTAPAATATATPQDQPDQPPPPVPAAAPRQDVSVQPLN</sequence>
<evidence type="ECO:0000313" key="2">
    <source>
        <dbReference type="EMBL" id="OIQ91267.1"/>
    </source>
</evidence>
<proteinExistence type="predicted"/>
<feature type="region of interest" description="Disordered" evidence="1">
    <location>
        <begin position="41"/>
        <end position="83"/>
    </location>
</feature>
<protein>
    <recommendedName>
        <fullName evidence="3">Lipoprotein</fullName>
    </recommendedName>
</protein>
<dbReference type="AlphaFoldDB" id="A0A1J5RP40"/>